<dbReference type="InterPro" id="IPR036928">
    <property type="entry name" value="AS_sf"/>
</dbReference>
<dbReference type="GO" id="GO:0012505">
    <property type="term" value="C:endomembrane system"/>
    <property type="evidence" value="ECO:0007669"/>
    <property type="project" value="TreeGrafter"/>
</dbReference>
<dbReference type="PANTHER" id="PTHR43372">
    <property type="entry name" value="FATTY-ACID AMIDE HYDROLASE"/>
    <property type="match status" value="1"/>
</dbReference>
<dbReference type="Proteomes" id="UP000005237">
    <property type="component" value="Unassembled WGS sequence"/>
</dbReference>
<accession>A0A8R1I2E7</accession>
<dbReference type="PANTHER" id="PTHR43372:SF4">
    <property type="entry name" value="FATTY-ACID AMIDE HYDROLASE 2"/>
    <property type="match status" value="1"/>
</dbReference>
<dbReference type="Pfam" id="PF01425">
    <property type="entry name" value="Amidase"/>
    <property type="match status" value="1"/>
</dbReference>
<dbReference type="SUPFAM" id="SSF75304">
    <property type="entry name" value="Amidase signature (AS) enzymes"/>
    <property type="match status" value="1"/>
</dbReference>
<feature type="transmembrane region" description="Helical" evidence="2">
    <location>
        <begin position="15"/>
        <end position="37"/>
    </location>
</feature>
<dbReference type="Gene3D" id="3.90.1300.10">
    <property type="entry name" value="Amidase signature (AS) domain"/>
    <property type="match status" value="1"/>
</dbReference>
<evidence type="ECO:0000256" key="1">
    <source>
        <dbReference type="ARBA" id="ARBA00009199"/>
    </source>
</evidence>
<dbReference type="InterPro" id="IPR023631">
    <property type="entry name" value="Amidase_dom"/>
</dbReference>
<evidence type="ECO:0000259" key="3">
    <source>
        <dbReference type="Pfam" id="PF01425"/>
    </source>
</evidence>
<dbReference type="InterPro" id="IPR052739">
    <property type="entry name" value="FAAH2"/>
</dbReference>
<comment type="similarity">
    <text evidence="1">Belongs to the amidase family.</text>
</comment>
<keyword evidence="5" id="KW-1185">Reference proteome</keyword>
<dbReference type="PROSITE" id="PS00571">
    <property type="entry name" value="AMIDASES"/>
    <property type="match status" value="1"/>
</dbReference>
<evidence type="ECO:0000313" key="4">
    <source>
        <dbReference type="EnsemblMetazoa" id="CJA19002.1"/>
    </source>
</evidence>
<organism evidence="4 5">
    <name type="scientific">Caenorhabditis japonica</name>
    <dbReference type="NCBI Taxonomy" id="281687"/>
    <lineage>
        <taxon>Eukaryota</taxon>
        <taxon>Metazoa</taxon>
        <taxon>Ecdysozoa</taxon>
        <taxon>Nematoda</taxon>
        <taxon>Chromadorea</taxon>
        <taxon>Rhabditida</taxon>
        <taxon>Rhabditina</taxon>
        <taxon>Rhabditomorpha</taxon>
        <taxon>Rhabditoidea</taxon>
        <taxon>Rhabditidae</taxon>
        <taxon>Peloderinae</taxon>
        <taxon>Caenorhabditis</taxon>
    </lineage>
</organism>
<evidence type="ECO:0000256" key="2">
    <source>
        <dbReference type="SAM" id="Phobius"/>
    </source>
</evidence>
<feature type="domain" description="Amidase" evidence="3">
    <location>
        <begin position="72"/>
        <end position="273"/>
    </location>
</feature>
<protein>
    <submittedName>
        <fullName evidence="4">Amidase domain-containing protein</fullName>
    </submittedName>
</protein>
<name>A0A8R1I2E7_CAEJA</name>
<dbReference type="AlphaFoldDB" id="A0A8R1I2E7"/>
<reference evidence="4" key="2">
    <citation type="submission" date="2022-06" db="UniProtKB">
        <authorList>
            <consortium name="EnsemblMetazoa"/>
        </authorList>
    </citation>
    <scope>IDENTIFICATION</scope>
    <source>
        <strain evidence="4">DF5081</strain>
    </source>
</reference>
<keyword evidence="2" id="KW-0472">Membrane</keyword>
<keyword evidence="2" id="KW-1133">Transmembrane helix</keyword>
<keyword evidence="2" id="KW-0812">Transmembrane</keyword>
<proteinExistence type="inferred from homology"/>
<evidence type="ECO:0000313" key="5">
    <source>
        <dbReference type="Proteomes" id="UP000005237"/>
    </source>
</evidence>
<reference evidence="5" key="1">
    <citation type="submission" date="2010-08" db="EMBL/GenBank/DDBJ databases">
        <authorList>
            <consortium name="Caenorhabditis japonica Sequencing Consortium"/>
            <person name="Wilson R.K."/>
        </authorList>
    </citation>
    <scope>NUCLEOTIDE SEQUENCE [LARGE SCALE GENOMIC DNA]</scope>
    <source>
        <strain evidence="5">DF5081</strain>
    </source>
</reference>
<dbReference type="EnsemblMetazoa" id="CJA19002.1">
    <property type="protein sequence ID" value="CJA19002.1"/>
    <property type="gene ID" value="WBGene00138206"/>
</dbReference>
<dbReference type="InterPro" id="IPR020556">
    <property type="entry name" value="Amidase_CS"/>
</dbReference>
<sequence length="274" mass="30413">MEVPRRLKKAFHTSLIFIANLYFSTIRFIFWFINYFFRERVYVTPPTDQLLLISATQAVRMISKREISSTALVESYIHRIEQVNNTINAVVVKLFDSARREANEVDSFIAVSDEEDIQRKLVEQPLFGVPFTMKDALEVENEIITCGVYNRRDTKCDRTAEAIKRLQAAGGILLAVTNVPEVCMWVEAINTVYGRSKNPYDARRMTGGSSGGEGALLGAAGSVVGVGSDIGGSIRMPSFFNGIFGLKPTPGVIPLEGHIPEPTGYKTNMLRIGP</sequence>